<name>A0A2M7APF1_UNCKA</name>
<dbReference type="AlphaFoldDB" id="A0A2M7APF1"/>
<reference evidence="2" key="1">
    <citation type="submission" date="2017-09" db="EMBL/GenBank/DDBJ databases">
        <title>Depth-based differentiation of microbial function through sediment-hosted aquifers and enrichment of novel symbionts in the deep terrestrial subsurface.</title>
        <authorList>
            <person name="Probst A.J."/>
            <person name="Ladd B."/>
            <person name="Jarett J.K."/>
            <person name="Geller-Mcgrath D.E."/>
            <person name="Sieber C.M.K."/>
            <person name="Emerson J.B."/>
            <person name="Anantharaman K."/>
            <person name="Thomas B.C."/>
            <person name="Malmstrom R."/>
            <person name="Stieglmeier M."/>
            <person name="Klingl A."/>
            <person name="Woyke T."/>
            <person name="Ryan C.M."/>
            <person name="Banfield J.F."/>
        </authorList>
    </citation>
    <scope>NUCLEOTIDE SEQUENCE [LARGE SCALE GENOMIC DNA]</scope>
</reference>
<evidence type="ECO:0000313" key="1">
    <source>
        <dbReference type="EMBL" id="PIU69247.1"/>
    </source>
</evidence>
<dbReference type="Proteomes" id="UP000229916">
    <property type="component" value="Unassembled WGS sequence"/>
</dbReference>
<accession>A0A2M7APF1</accession>
<comment type="caution">
    <text evidence="1">The sequence shown here is derived from an EMBL/GenBank/DDBJ whole genome shotgun (WGS) entry which is preliminary data.</text>
</comment>
<sequence>MKILSLGSRAAKTTGKSVGLRKFETKRHLFDPNSKKPFKLSRSKIELFIDSHRLYAVVL</sequence>
<protein>
    <submittedName>
        <fullName evidence="1">Uncharacterized protein</fullName>
    </submittedName>
</protein>
<organism evidence="1 2">
    <name type="scientific">candidate division WWE3 bacterium CG06_land_8_20_14_3_00_42_16</name>
    <dbReference type="NCBI Taxonomy" id="1975083"/>
    <lineage>
        <taxon>Bacteria</taxon>
        <taxon>Katanobacteria</taxon>
    </lineage>
</organism>
<evidence type="ECO:0000313" key="2">
    <source>
        <dbReference type="Proteomes" id="UP000229916"/>
    </source>
</evidence>
<proteinExistence type="predicted"/>
<gene>
    <name evidence="1" type="ORF">COS81_00745</name>
</gene>
<dbReference type="EMBL" id="PEWD01000014">
    <property type="protein sequence ID" value="PIU69247.1"/>
    <property type="molecule type" value="Genomic_DNA"/>
</dbReference>